<gene>
    <name evidence="2" type="ORF">PCOR1329_LOCUS20612</name>
</gene>
<evidence type="ECO:0000313" key="2">
    <source>
        <dbReference type="EMBL" id="CAK0818271.1"/>
    </source>
</evidence>
<evidence type="ECO:0000256" key="1">
    <source>
        <dbReference type="SAM" id="MobiDB-lite"/>
    </source>
</evidence>
<dbReference type="Proteomes" id="UP001189429">
    <property type="component" value="Unassembled WGS sequence"/>
</dbReference>
<evidence type="ECO:0000313" key="3">
    <source>
        <dbReference type="Proteomes" id="UP001189429"/>
    </source>
</evidence>
<feature type="region of interest" description="Disordered" evidence="1">
    <location>
        <begin position="1"/>
        <end position="23"/>
    </location>
</feature>
<protein>
    <submittedName>
        <fullName evidence="2">Uncharacterized protein</fullName>
    </submittedName>
</protein>
<organism evidence="2 3">
    <name type="scientific">Prorocentrum cordatum</name>
    <dbReference type="NCBI Taxonomy" id="2364126"/>
    <lineage>
        <taxon>Eukaryota</taxon>
        <taxon>Sar</taxon>
        <taxon>Alveolata</taxon>
        <taxon>Dinophyceae</taxon>
        <taxon>Prorocentrales</taxon>
        <taxon>Prorocentraceae</taxon>
        <taxon>Prorocentrum</taxon>
    </lineage>
</organism>
<keyword evidence="3" id="KW-1185">Reference proteome</keyword>
<feature type="region of interest" description="Disordered" evidence="1">
    <location>
        <begin position="74"/>
        <end position="102"/>
    </location>
</feature>
<proteinExistence type="predicted"/>
<accession>A0ABN9RN77</accession>
<name>A0ABN9RN77_9DINO</name>
<reference evidence="2" key="1">
    <citation type="submission" date="2023-10" db="EMBL/GenBank/DDBJ databases">
        <authorList>
            <person name="Chen Y."/>
            <person name="Shah S."/>
            <person name="Dougan E. K."/>
            <person name="Thang M."/>
            <person name="Chan C."/>
        </authorList>
    </citation>
    <scope>NUCLEOTIDE SEQUENCE [LARGE SCALE GENOMIC DNA]</scope>
</reference>
<sequence length="102" mass="10609">MLCLGCSGRHGGRGGEGQDTDTASQVPALLDAPEIRRAPPSVIALLCGRAPTAAVVQTRAAKLSGRTCGAIARDASHGRSTREGLPALHALWPRRSGTRKEE</sequence>
<comment type="caution">
    <text evidence="2">The sequence shown here is derived from an EMBL/GenBank/DDBJ whole genome shotgun (WGS) entry which is preliminary data.</text>
</comment>
<dbReference type="EMBL" id="CAUYUJ010006681">
    <property type="protein sequence ID" value="CAK0818271.1"/>
    <property type="molecule type" value="Genomic_DNA"/>
</dbReference>